<evidence type="ECO:0000259" key="1">
    <source>
        <dbReference type="Pfam" id="PF00364"/>
    </source>
</evidence>
<evidence type="ECO:0000313" key="2">
    <source>
        <dbReference type="EMBL" id="MEJ8810442.1"/>
    </source>
</evidence>
<dbReference type="Proteomes" id="UP001365846">
    <property type="component" value="Unassembled WGS sequence"/>
</dbReference>
<gene>
    <name evidence="2" type="ORF">WKW77_05135</name>
</gene>
<dbReference type="RefSeq" id="WP_340355765.1">
    <property type="nucleotide sequence ID" value="NZ_JBBKZU010000002.1"/>
</dbReference>
<dbReference type="InterPro" id="IPR011053">
    <property type="entry name" value="Single_hybrid_motif"/>
</dbReference>
<organism evidence="2 3">
    <name type="scientific">Variovorax ureilyticus</name>
    <dbReference type="NCBI Taxonomy" id="1836198"/>
    <lineage>
        <taxon>Bacteria</taxon>
        <taxon>Pseudomonadati</taxon>
        <taxon>Pseudomonadota</taxon>
        <taxon>Betaproteobacteria</taxon>
        <taxon>Burkholderiales</taxon>
        <taxon>Comamonadaceae</taxon>
        <taxon>Variovorax</taxon>
    </lineage>
</organism>
<dbReference type="InterPro" id="IPR000089">
    <property type="entry name" value="Biotin_lipoyl"/>
</dbReference>
<protein>
    <submittedName>
        <fullName evidence="2">Biotin/lipoyl-containing protein</fullName>
    </submittedName>
</protein>
<dbReference type="EMBL" id="JBBKZU010000002">
    <property type="protein sequence ID" value="MEJ8810442.1"/>
    <property type="molecule type" value="Genomic_DNA"/>
</dbReference>
<evidence type="ECO:0000313" key="3">
    <source>
        <dbReference type="Proteomes" id="UP001365846"/>
    </source>
</evidence>
<dbReference type="SUPFAM" id="SSF51230">
    <property type="entry name" value="Single hybrid motif"/>
    <property type="match status" value="1"/>
</dbReference>
<reference evidence="2 3" key="1">
    <citation type="submission" date="2024-03" db="EMBL/GenBank/DDBJ databases">
        <title>Novel species of the genus Variovorax.</title>
        <authorList>
            <person name="Liu Q."/>
            <person name="Xin Y.-H."/>
        </authorList>
    </citation>
    <scope>NUCLEOTIDE SEQUENCE [LARGE SCALE GENOMIC DNA]</scope>
    <source>
        <strain evidence="2 3">KACC 18899</strain>
    </source>
</reference>
<keyword evidence="3" id="KW-1185">Reference proteome</keyword>
<sequence>MPTADELKQMAAWLADTDIGLLELRTPGGNIRLSRGPASGEIVQLADDMPDDEAATPLALASAPGVGVFLHAHPLHDKPVVRKGGRVKAGQALGLLRIGPLLVPVTAPAAGQVTGVREETGAAVGYGSALFELRVD</sequence>
<comment type="caution">
    <text evidence="2">The sequence shown here is derived from an EMBL/GenBank/DDBJ whole genome shotgun (WGS) entry which is preliminary data.</text>
</comment>
<name>A0ABU8V9V9_9BURK</name>
<proteinExistence type="predicted"/>
<dbReference type="Gene3D" id="2.40.50.100">
    <property type="match status" value="1"/>
</dbReference>
<accession>A0ABU8V9V9</accession>
<feature type="domain" description="Lipoyl-binding" evidence="1">
    <location>
        <begin position="63"/>
        <end position="133"/>
    </location>
</feature>
<dbReference type="Pfam" id="PF00364">
    <property type="entry name" value="Biotin_lipoyl"/>
    <property type="match status" value="1"/>
</dbReference>